<dbReference type="FunFam" id="3.30.70.270:FF:000001">
    <property type="entry name" value="Diguanylate cyclase domain protein"/>
    <property type="match status" value="1"/>
</dbReference>
<dbReference type="GO" id="GO:0043709">
    <property type="term" value="P:cell adhesion involved in single-species biofilm formation"/>
    <property type="evidence" value="ECO:0007669"/>
    <property type="project" value="TreeGrafter"/>
</dbReference>
<dbReference type="EC" id="2.7.7.65" evidence="1"/>
<feature type="transmembrane region" description="Helical" evidence="2">
    <location>
        <begin position="51"/>
        <end position="73"/>
    </location>
</feature>
<dbReference type="SMART" id="SM00267">
    <property type="entry name" value="GGDEF"/>
    <property type="match status" value="1"/>
</dbReference>
<evidence type="ECO:0000256" key="2">
    <source>
        <dbReference type="SAM" id="Phobius"/>
    </source>
</evidence>
<dbReference type="InterPro" id="IPR043128">
    <property type="entry name" value="Rev_trsase/Diguanyl_cyclase"/>
</dbReference>
<dbReference type="Gene3D" id="3.30.70.270">
    <property type="match status" value="1"/>
</dbReference>
<keyword evidence="2" id="KW-0812">Transmembrane</keyword>
<sequence length="260" mass="28569">MKLARAELSVAFVIGAVVAAASVIYANYLVIDRSLVAGADAAFRAQHAWMTWLTLGLLAAAGLGALFVILPLMRRHNREQGKLHSLTGILKERSQVLEAAALTDALTGMHNRRFFDEALQQYVAEFARIEKPLGLLLIDLDHFKSINDSHGHDGGDEVLKAVAYCLFEHTRFHDVVARIGGEEFAIIVPNLGEDDLRRFGEKLRDELFRLKVEVNGQRLAVSASIGIVAVKPGDAPAEIIKRADVKLYLAKQAGRNRVVI</sequence>
<dbReference type="InterPro" id="IPR000160">
    <property type="entry name" value="GGDEF_dom"/>
</dbReference>
<dbReference type="EMBL" id="SOZD01000003">
    <property type="protein sequence ID" value="TFF22818.1"/>
    <property type="molecule type" value="Genomic_DNA"/>
</dbReference>
<dbReference type="NCBIfam" id="TIGR00254">
    <property type="entry name" value="GGDEF"/>
    <property type="match status" value="1"/>
</dbReference>
<dbReference type="InterPro" id="IPR050469">
    <property type="entry name" value="Diguanylate_Cyclase"/>
</dbReference>
<dbReference type="AlphaFoldDB" id="A0A4Y8RIE5"/>
<keyword evidence="5" id="KW-1185">Reference proteome</keyword>
<dbReference type="GO" id="GO:0052621">
    <property type="term" value="F:diguanylate cyclase activity"/>
    <property type="evidence" value="ECO:0007669"/>
    <property type="project" value="UniProtKB-EC"/>
</dbReference>
<dbReference type="InterPro" id="IPR029787">
    <property type="entry name" value="Nucleotide_cyclase"/>
</dbReference>
<dbReference type="SUPFAM" id="SSF55073">
    <property type="entry name" value="Nucleotide cyclase"/>
    <property type="match status" value="1"/>
</dbReference>
<dbReference type="CDD" id="cd01949">
    <property type="entry name" value="GGDEF"/>
    <property type="match status" value="1"/>
</dbReference>
<feature type="domain" description="GGDEF" evidence="3">
    <location>
        <begin position="131"/>
        <end position="260"/>
    </location>
</feature>
<dbReference type="Proteomes" id="UP000298179">
    <property type="component" value="Unassembled WGS sequence"/>
</dbReference>
<feature type="transmembrane region" description="Helical" evidence="2">
    <location>
        <begin position="12"/>
        <end position="31"/>
    </location>
</feature>
<comment type="caution">
    <text evidence="4">The sequence shown here is derived from an EMBL/GenBank/DDBJ whole genome shotgun (WGS) entry which is preliminary data.</text>
</comment>
<dbReference type="PANTHER" id="PTHR45138:SF24">
    <property type="entry name" value="DIGUANYLATE CYCLASE DGCC-RELATED"/>
    <property type="match status" value="1"/>
</dbReference>
<dbReference type="PANTHER" id="PTHR45138">
    <property type="entry name" value="REGULATORY COMPONENTS OF SENSORY TRANSDUCTION SYSTEM"/>
    <property type="match status" value="1"/>
</dbReference>
<protein>
    <recommendedName>
        <fullName evidence="1">diguanylate cyclase</fullName>
        <ecNumber evidence="1">2.7.7.65</ecNumber>
    </recommendedName>
</protein>
<reference evidence="4 5" key="1">
    <citation type="submission" date="2019-03" db="EMBL/GenBank/DDBJ databases">
        <title>Jiella endophytica sp. nov., a novel endophytic bacterium isolated from root of Ficus microcarpa Linn. f.</title>
        <authorList>
            <person name="Tuo L."/>
        </authorList>
    </citation>
    <scope>NUCLEOTIDE SEQUENCE [LARGE SCALE GENOMIC DNA]</scope>
    <source>
        <strain evidence="4 5">CBS5Q-3</strain>
    </source>
</reference>
<keyword evidence="2" id="KW-1133">Transmembrane helix</keyword>
<gene>
    <name evidence="4" type="ORF">E3C22_10140</name>
</gene>
<evidence type="ECO:0000313" key="5">
    <source>
        <dbReference type="Proteomes" id="UP000298179"/>
    </source>
</evidence>
<dbReference type="Pfam" id="PF00990">
    <property type="entry name" value="GGDEF"/>
    <property type="match status" value="1"/>
</dbReference>
<organism evidence="4 5">
    <name type="scientific">Jiella endophytica</name>
    <dbReference type="NCBI Taxonomy" id="2558362"/>
    <lineage>
        <taxon>Bacteria</taxon>
        <taxon>Pseudomonadati</taxon>
        <taxon>Pseudomonadota</taxon>
        <taxon>Alphaproteobacteria</taxon>
        <taxon>Hyphomicrobiales</taxon>
        <taxon>Aurantimonadaceae</taxon>
        <taxon>Jiella</taxon>
    </lineage>
</organism>
<accession>A0A4Y8RIE5</accession>
<dbReference type="OrthoDB" id="9812260at2"/>
<evidence type="ECO:0000259" key="3">
    <source>
        <dbReference type="PROSITE" id="PS50887"/>
    </source>
</evidence>
<dbReference type="PROSITE" id="PS50887">
    <property type="entry name" value="GGDEF"/>
    <property type="match status" value="1"/>
</dbReference>
<evidence type="ECO:0000313" key="4">
    <source>
        <dbReference type="EMBL" id="TFF22818.1"/>
    </source>
</evidence>
<name>A0A4Y8RIE5_9HYPH</name>
<dbReference type="GO" id="GO:0005886">
    <property type="term" value="C:plasma membrane"/>
    <property type="evidence" value="ECO:0007669"/>
    <property type="project" value="TreeGrafter"/>
</dbReference>
<evidence type="ECO:0000256" key="1">
    <source>
        <dbReference type="ARBA" id="ARBA00012528"/>
    </source>
</evidence>
<dbReference type="RefSeq" id="WP_134761920.1">
    <property type="nucleotide sequence ID" value="NZ_SOZD01000003.1"/>
</dbReference>
<dbReference type="GO" id="GO:1902201">
    <property type="term" value="P:negative regulation of bacterial-type flagellum-dependent cell motility"/>
    <property type="evidence" value="ECO:0007669"/>
    <property type="project" value="TreeGrafter"/>
</dbReference>
<keyword evidence="2" id="KW-0472">Membrane</keyword>
<proteinExistence type="predicted"/>